<dbReference type="CDD" id="cd02440">
    <property type="entry name" value="AdoMet_MTases"/>
    <property type="match status" value="1"/>
</dbReference>
<gene>
    <name evidence="3" type="ORF">BE17_42930</name>
</gene>
<sequence>MACVVAGLSGFIALSYEILWVRTYAFATEGPPDAFGLFMAAYLVGLALGSFFAGEYCRRAAPGRPPQLALVGVVMALTSSAAFLVIPATARLVSSRGLGASWPGVPAESTLPLFAVGAAGLGAGLPLLSHFAIPPDERAGGRLSYVVIGNIVGSALGSLATGLWLLDSISLRGLNTALATAGAALGGALVVTGLTRPLSRVVLGATAALLCGLFAWSSPALHDQLYERLLYKDEFVTGERFAHTVEGRSGVVNLTTSGVVYGNGSYDGQTNTDPIPRPDDNRVLRAYLVPAFHPRPREILMVGLGAGAWLQVLAKLDEVTRITVVEIDPGYVEVMRQTPTLASALENPKVEIVIDDGRRHLGRASRRFDVIIQNTIVYWRAHAANLLSREYLAMTRGRLQPGGVLYLNATYSAAAQKTTAMTFPYVMRYQNMLIASDEPINVDRGRFERKLEQWRIDGRPVLPPGVRAAELDLLREQDWRGIPTWESRESILRRTQDQPVITDDNMANEWWDLDTYP</sequence>
<evidence type="ECO:0000256" key="1">
    <source>
        <dbReference type="ARBA" id="ARBA00023115"/>
    </source>
</evidence>
<dbReference type="AlphaFoldDB" id="A0A150RKB8"/>
<reference evidence="3 4" key="1">
    <citation type="submission" date="2014-02" db="EMBL/GenBank/DDBJ databases">
        <title>The small core and large imbalanced accessory genome model reveals a collaborative survival strategy of Sorangium cellulosum strains in nature.</title>
        <authorList>
            <person name="Han K."/>
            <person name="Peng R."/>
            <person name="Blom J."/>
            <person name="Li Y.-Z."/>
        </authorList>
    </citation>
    <scope>NUCLEOTIDE SEQUENCE [LARGE SCALE GENOMIC DNA]</scope>
    <source>
        <strain evidence="3 4">So0011-07</strain>
    </source>
</reference>
<dbReference type="PANTHER" id="PTHR43317">
    <property type="entry name" value="THERMOSPERMINE SYNTHASE ACAULIS5"/>
    <property type="match status" value="1"/>
</dbReference>
<dbReference type="EMBL" id="JEMB01002500">
    <property type="protein sequence ID" value="KYF80734.1"/>
    <property type="molecule type" value="Genomic_DNA"/>
</dbReference>
<feature type="transmembrane region" description="Helical" evidence="2">
    <location>
        <begin position="145"/>
        <end position="165"/>
    </location>
</feature>
<feature type="transmembrane region" description="Helical" evidence="2">
    <location>
        <begin position="110"/>
        <end position="133"/>
    </location>
</feature>
<feature type="transmembrane region" description="Helical" evidence="2">
    <location>
        <begin position="35"/>
        <end position="56"/>
    </location>
</feature>
<keyword evidence="2" id="KW-0812">Transmembrane</keyword>
<dbReference type="PANTHER" id="PTHR43317:SF1">
    <property type="entry name" value="THERMOSPERMINE SYNTHASE ACAULIS5"/>
    <property type="match status" value="1"/>
</dbReference>
<feature type="transmembrane region" description="Helical" evidence="2">
    <location>
        <begin position="201"/>
        <end position="221"/>
    </location>
</feature>
<dbReference type="InterPro" id="IPR029063">
    <property type="entry name" value="SAM-dependent_MTases_sf"/>
</dbReference>
<accession>A0A150RKB8</accession>
<dbReference type="Gene3D" id="3.40.50.150">
    <property type="entry name" value="Vaccinia Virus protein VP39"/>
    <property type="match status" value="1"/>
</dbReference>
<evidence type="ECO:0008006" key="5">
    <source>
        <dbReference type="Google" id="ProtNLM"/>
    </source>
</evidence>
<evidence type="ECO:0000313" key="4">
    <source>
        <dbReference type="Proteomes" id="UP000075635"/>
    </source>
</evidence>
<dbReference type="Proteomes" id="UP000075635">
    <property type="component" value="Unassembled WGS sequence"/>
</dbReference>
<evidence type="ECO:0000256" key="2">
    <source>
        <dbReference type="SAM" id="Phobius"/>
    </source>
</evidence>
<organism evidence="3 4">
    <name type="scientific">Sorangium cellulosum</name>
    <name type="common">Polyangium cellulosum</name>
    <dbReference type="NCBI Taxonomy" id="56"/>
    <lineage>
        <taxon>Bacteria</taxon>
        <taxon>Pseudomonadati</taxon>
        <taxon>Myxococcota</taxon>
        <taxon>Polyangia</taxon>
        <taxon>Polyangiales</taxon>
        <taxon>Polyangiaceae</taxon>
        <taxon>Sorangium</taxon>
    </lineage>
</organism>
<dbReference type="Pfam" id="PF01564">
    <property type="entry name" value="Spermine_synth"/>
    <property type="match status" value="1"/>
</dbReference>
<name>A0A150RKB8_SORCE</name>
<dbReference type="SUPFAM" id="SSF53335">
    <property type="entry name" value="S-adenosyl-L-methionine-dependent methyltransferases"/>
    <property type="match status" value="1"/>
</dbReference>
<dbReference type="GO" id="GO:0006596">
    <property type="term" value="P:polyamine biosynthetic process"/>
    <property type="evidence" value="ECO:0007669"/>
    <property type="project" value="UniProtKB-KW"/>
</dbReference>
<feature type="transmembrane region" description="Helical" evidence="2">
    <location>
        <begin position="177"/>
        <end position="194"/>
    </location>
</feature>
<evidence type="ECO:0000313" key="3">
    <source>
        <dbReference type="EMBL" id="KYF80734.1"/>
    </source>
</evidence>
<protein>
    <recommendedName>
        <fullName evidence="5">PABS domain-containing protein</fullName>
    </recommendedName>
</protein>
<comment type="caution">
    <text evidence="3">The sequence shown here is derived from an EMBL/GenBank/DDBJ whole genome shotgun (WGS) entry which is preliminary data.</text>
</comment>
<keyword evidence="2" id="KW-1133">Transmembrane helix</keyword>
<proteinExistence type="predicted"/>
<keyword evidence="2" id="KW-0472">Membrane</keyword>
<feature type="transmembrane region" description="Helical" evidence="2">
    <location>
        <begin position="68"/>
        <end position="90"/>
    </location>
</feature>
<keyword evidence="1" id="KW-0620">Polyamine biosynthesis</keyword>